<dbReference type="AlphaFoldDB" id="A0A848GZZ6"/>
<sequence length="320" mass="33634">MARRKQLEALFLPLLLLAAVPAARADEGGVSFWLPGQFGSLAAVPGAPGWSLPMVYIHESVSGGGGKEFPRGGRIVAGLDSRVDLVLLVPSYTFPQPVAGGQAALAMGIGGGHMRTSIDATLTGPLGNSTSGSQTDTLDGAADLYPQGSLKWNNGVHNTMAYVMGGVPVGSYAKGRLSNIGTNHWSLDGGGGYTYLDPKAGREFSAVAGLTYNFENPDTNYRNGIDGHVDWAASQFFTKTVHAGLVGYFYQQLSGDSGSGATLGDFKSRVAAIGPQVGWFFDGGGKKYYANAKAFWEFGEKNRAAGWNLWLSLVVPLSSK</sequence>
<protein>
    <submittedName>
        <fullName evidence="2">Phenol degradation protein</fullName>
    </submittedName>
</protein>
<reference evidence="2 3" key="1">
    <citation type="submission" date="2020-04" db="EMBL/GenBank/DDBJ databases">
        <title>Ramlibacter sp. G-1-2-2 isolated from soil.</title>
        <authorList>
            <person name="Dahal R.H."/>
        </authorList>
    </citation>
    <scope>NUCLEOTIDE SEQUENCE [LARGE SCALE GENOMIC DNA]</scope>
    <source>
        <strain evidence="2 3">G-1-2-2</strain>
    </source>
</reference>
<name>A0A848GZZ6_9BURK</name>
<keyword evidence="1" id="KW-0732">Signal</keyword>
<evidence type="ECO:0000256" key="1">
    <source>
        <dbReference type="SAM" id="SignalP"/>
    </source>
</evidence>
<evidence type="ECO:0000313" key="2">
    <source>
        <dbReference type="EMBL" id="NML44276.1"/>
    </source>
</evidence>
<keyword evidence="3" id="KW-1185">Reference proteome</keyword>
<dbReference type="RefSeq" id="WP_169418420.1">
    <property type="nucleotide sequence ID" value="NZ_JABBFX010000001.1"/>
</dbReference>
<evidence type="ECO:0000313" key="3">
    <source>
        <dbReference type="Proteomes" id="UP000541185"/>
    </source>
</evidence>
<dbReference type="InterPro" id="IPR025737">
    <property type="entry name" value="FApF"/>
</dbReference>
<feature type="signal peptide" evidence="1">
    <location>
        <begin position="1"/>
        <end position="25"/>
    </location>
</feature>
<organism evidence="2 3">
    <name type="scientific">Ramlibacter agri</name>
    <dbReference type="NCBI Taxonomy" id="2728837"/>
    <lineage>
        <taxon>Bacteria</taxon>
        <taxon>Pseudomonadati</taxon>
        <taxon>Pseudomonadota</taxon>
        <taxon>Betaproteobacteria</taxon>
        <taxon>Burkholderiales</taxon>
        <taxon>Comamonadaceae</taxon>
        <taxon>Ramlibacter</taxon>
    </lineage>
</organism>
<dbReference type="EMBL" id="JABBFX010000001">
    <property type="protein sequence ID" value="NML44276.1"/>
    <property type="molecule type" value="Genomic_DNA"/>
</dbReference>
<dbReference type="Pfam" id="PF13557">
    <property type="entry name" value="Phenol_MetA_deg"/>
    <property type="match status" value="1"/>
</dbReference>
<gene>
    <name evidence="2" type="ORF">HHL11_10980</name>
</gene>
<dbReference type="Proteomes" id="UP000541185">
    <property type="component" value="Unassembled WGS sequence"/>
</dbReference>
<comment type="caution">
    <text evidence="2">The sequence shown here is derived from an EMBL/GenBank/DDBJ whole genome shotgun (WGS) entry which is preliminary data.</text>
</comment>
<feature type="chain" id="PRO_5032610627" evidence="1">
    <location>
        <begin position="26"/>
        <end position="320"/>
    </location>
</feature>
<proteinExistence type="predicted"/>
<accession>A0A848GZZ6</accession>